<dbReference type="EMBL" id="JBBPHU010000009">
    <property type="protein sequence ID" value="KAK7513789.1"/>
    <property type="molecule type" value="Genomic_DNA"/>
</dbReference>
<comment type="caution">
    <text evidence="1">The sequence shown here is derived from an EMBL/GenBank/DDBJ whole genome shotgun (WGS) entry which is preliminary data.</text>
</comment>
<evidence type="ECO:0000313" key="2">
    <source>
        <dbReference type="Proteomes" id="UP001363622"/>
    </source>
</evidence>
<evidence type="ECO:0000313" key="1">
    <source>
        <dbReference type="EMBL" id="KAK7513789.1"/>
    </source>
</evidence>
<organism evidence="1 2">
    <name type="scientific">Phyllosticta citriasiana</name>
    <dbReference type="NCBI Taxonomy" id="595635"/>
    <lineage>
        <taxon>Eukaryota</taxon>
        <taxon>Fungi</taxon>
        <taxon>Dikarya</taxon>
        <taxon>Ascomycota</taxon>
        <taxon>Pezizomycotina</taxon>
        <taxon>Dothideomycetes</taxon>
        <taxon>Dothideomycetes incertae sedis</taxon>
        <taxon>Botryosphaeriales</taxon>
        <taxon>Phyllostictaceae</taxon>
        <taxon>Phyllosticta</taxon>
    </lineage>
</organism>
<protein>
    <submittedName>
        <fullName evidence="1">Uncharacterized protein</fullName>
    </submittedName>
</protein>
<keyword evidence="2" id="KW-1185">Reference proteome</keyword>
<gene>
    <name evidence="1" type="ORF">IWZ03DRAFT_241360</name>
</gene>
<dbReference type="Proteomes" id="UP001363622">
    <property type="component" value="Unassembled WGS sequence"/>
</dbReference>
<name>A0ABR1KFH9_9PEZI</name>
<accession>A0ABR1KFH9</accession>
<sequence>MSEEFDPTAAPRLRLHPRRTPRCTRAFLQYHPQSPCRETLTIWSVGFGCVCEIAVLFQNPGRLAAEADVAEIYLICTCPRLTPVSPWCDDPRCVSSVDADLLTLQMHGMSTSRQRSTGRNADSQCIRLSTERESDTESRCLVETDRQFGTQCWSKVDA</sequence>
<reference evidence="1 2" key="1">
    <citation type="submission" date="2024-04" db="EMBL/GenBank/DDBJ databases">
        <title>Phyllosticta paracitricarpa is synonymous to the EU quarantine fungus P. citricarpa based on phylogenomic analyses.</title>
        <authorList>
            <consortium name="Lawrence Berkeley National Laboratory"/>
            <person name="Van Ingen-Buijs V.A."/>
            <person name="Van Westerhoven A.C."/>
            <person name="Haridas S."/>
            <person name="Skiadas P."/>
            <person name="Martin F."/>
            <person name="Groenewald J.Z."/>
            <person name="Crous P.W."/>
            <person name="Seidl M.F."/>
        </authorList>
    </citation>
    <scope>NUCLEOTIDE SEQUENCE [LARGE SCALE GENOMIC DNA]</scope>
    <source>
        <strain evidence="1 2">CBS 123371</strain>
    </source>
</reference>
<proteinExistence type="predicted"/>